<evidence type="ECO:0000313" key="2">
    <source>
        <dbReference type="Proteomes" id="UP000219338"/>
    </source>
</evidence>
<dbReference type="EMBL" id="FUEG01000022">
    <property type="protein sequence ID" value="SJL14192.1"/>
    <property type="molecule type" value="Genomic_DNA"/>
</dbReference>
<accession>A0A284RZK0</accession>
<name>A0A284RZK0_ARMOS</name>
<dbReference type="Proteomes" id="UP000219338">
    <property type="component" value="Unassembled WGS sequence"/>
</dbReference>
<dbReference type="OMA" id="NEGKFVY"/>
<sequence length="287" mass="32225">MSLTSYKAPDTLAASIQQESFKLAFHAAMASLSRQPGDLGLHDSAESILDTFVVDSVLSDDFVFLENESSGEEEVFQVQGVVSEVKLPPVLKAQRVSINELTQTVKIISIDDDEWFRKASSATSHIVEFMEQHVQETVWIPYAVRHGAIREFQFVNRLLMPAHRTTVEDVIVLPPAYDPSHTLQAVINEGKFVYTKDNKPAFKKFSLNEDGQYTRVHGVKPGTYRPGQIVAIGVSFHLVRSTNSDTMMFVAHLDLVALLLWGVMKNLEDNRATQHRASHQKTPHQPR</sequence>
<protein>
    <submittedName>
        <fullName evidence="1">Uncharacterized protein</fullName>
    </submittedName>
</protein>
<dbReference type="AlphaFoldDB" id="A0A284RZK0"/>
<gene>
    <name evidence="1" type="ORF">ARMOST_17647</name>
</gene>
<reference evidence="2" key="1">
    <citation type="journal article" date="2017" name="Nat. Ecol. Evol.">
        <title>Genome expansion and lineage-specific genetic innovations in the forest pathogenic fungi Armillaria.</title>
        <authorList>
            <person name="Sipos G."/>
            <person name="Prasanna A.N."/>
            <person name="Walter M.C."/>
            <person name="O'Connor E."/>
            <person name="Balint B."/>
            <person name="Krizsan K."/>
            <person name="Kiss B."/>
            <person name="Hess J."/>
            <person name="Varga T."/>
            <person name="Slot J."/>
            <person name="Riley R."/>
            <person name="Boka B."/>
            <person name="Rigling D."/>
            <person name="Barry K."/>
            <person name="Lee J."/>
            <person name="Mihaltcheva S."/>
            <person name="LaButti K."/>
            <person name="Lipzen A."/>
            <person name="Waldron R."/>
            <person name="Moloney N.M."/>
            <person name="Sperisen C."/>
            <person name="Kredics L."/>
            <person name="Vagvoelgyi C."/>
            <person name="Patrignani A."/>
            <person name="Fitzpatrick D."/>
            <person name="Nagy I."/>
            <person name="Doyle S."/>
            <person name="Anderson J.B."/>
            <person name="Grigoriev I.V."/>
            <person name="Gueldener U."/>
            <person name="Muensterkoetter M."/>
            <person name="Nagy L.G."/>
        </authorList>
    </citation>
    <scope>NUCLEOTIDE SEQUENCE [LARGE SCALE GENOMIC DNA]</scope>
    <source>
        <strain evidence="2">C18/9</strain>
    </source>
</reference>
<dbReference type="OrthoDB" id="3269456at2759"/>
<organism evidence="1 2">
    <name type="scientific">Armillaria ostoyae</name>
    <name type="common">Armillaria root rot fungus</name>
    <dbReference type="NCBI Taxonomy" id="47428"/>
    <lineage>
        <taxon>Eukaryota</taxon>
        <taxon>Fungi</taxon>
        <taxon>Dikarya</taxon>
        <taxon>Basidiomycota</taxon>
        <taxon>Agaricomycotina</taxon>
        <taxon>Agaricomycetes</taxon>
        <taxon>Agaricomycetidae</taxon>
        <taxon>Agaricales</taxon>
        <taxon>Marasmiineae</taxon>
        <taxon>Physalacriaceae</taxon>
        <taxon>Armillaria</taxon>
    </lineage>
</organism>
<keyword evidence="2" id="KW-1185">Reference proteome</keyword>
<evidence type="ECO:0000313" key="1">
    <source>
        <dbReference type="EMBL" id="SJL14192.1"/>
    </source>
</evidence>
<proteinExistence type="predicted"/>